<comment type="catalytic activity">
    <reaction evidence="15 16">
        <text>a ubiquinone + NADH + 5 H(+)(in) = a ubiquinol + NAD(+) + 4 H(+)(out)</text>
        <dbReference type="Rhea" id="RHEA:29091"/>
        <dbReference type="Rhea" id="RHEA-COMP:9565"/>
        <dbReference type="Rhea" id="RHEA-COMP:9566"/>
        <dbReference type="ChEBI" id="CHEBI:15378"/>
        <dbReference type="ChEBI" id="CHEBI:16389"/>
        <dbReference type="ChEBI" id="CHEBI:17976"/>
        <dbReference type="ChEBI" id="CHEBI:57540"/>
        <dbReference type="ChEBI" id="CHEBI:57945"/>
        <dbReference type="EC" id="7.1.1.2"/>
    </reaction>
</comment>
<evidence type="ECO:0000259" key="17">
    <source>
        <dbReference type="Pfam" id="PF00361"/>
    </source>
</evidence>
<keyword evidence="9" id="KW-0249">Electron transport</keyword>
<feature type="transmembrane region" description="Helical" evidence="16">
    <location>
        <begin position="216"/>
        <end position="234"/>
    </location>
</feature>
<keyword evidence="10 16" id="KW-1133">Transmembrane helix</keyword>
<feature type="transmembrane region" description="Helical" evidence="16">
    <location>
        <begin position="12"/>
        <end position="33"/>
    </location>
</feature>
<evidence type="ECO:0000256" key="13">
    <source>
        <dbReference type="ARBA" id="ARBA00023128"/>
    </source>
</evidence>
<dbReference type="GO" id="GO:0008137">
    <property type="term" value="F:NADH dehydrogenase (ubiquinone) activity"/>
    <property type="evidence" value="ECO:0007669"/>
    <property type="project" value="UniProtKB-EC"/>
</dbReference>
<keyword evidence="4 16" id="KW-0813">Transport</keyword>
<comment type="subcellular location">
    <subcellularLocation>
        <location evidence="1">Mitochondrion inner membrane</location>
        <topology evidence="1">Multi-pass membrane protein</topology>
    </subcellularLocation>
</comment>
<evidence type="ECO:0000259" key="19">
    <source>
        <dbReference type="Pfam" id="PF06455"/>
    </source>
</evidence>
<dbReference type="InterPro" id="IPR010934">
    <property type="entry name" value="NADH_DH_su5_C"/>
</dbReference>
<evidence type="ECO:0000256" key="1">
    <source>
        <dbReference type="ARBA" id="ARBA00004448"/>
    </source>
</evidence>
<dbReference type="AlphaFoldDB" id="A0A7D6C5A8"/>
<feature type="transmembrane region" description="Helical" evidence="16">
    <location>
        <begin position="246"/>
        <end position="267"/>
    </location>
</feature>
<keyword evidence="6 16" id="KW-0812">Transmembrane</keyword>
<dbReference type="PANTHER" id="PTHR42829">
    <property type="entry name" value="NADH-UBIQUINONE OXIDOREDUCTASE CHAIN 5"/>
    <property type="match status" value="1"/>
</dbReference>
<feature type="domain" description="NADH:quinone oxidoreductase/Mrp antiporter transmembrane" evidence="17">
    <location>
        <begin position="113"/>
        <end position="383"/>
    </location>
</feature>
<geneLocation type="mitochondrion" evidence="20"/>
<evidence type="ECO:0000256" key="14">
    <source>
        <dbReference type="ARBA" id="ARBA00023136"/>
    </source>
</evidence>
<name>A0A7D6C5A8_9BIVA</name>
<keyword evidence="11 16" id="KW-0520">NAD</keyword>
<evidence type="ECO:0000256" key="11">
    <source>
        <dbReference type="ARBA" id="ARBA00023027"/>
    </source>
</evidence>
<evidence type="ECO:0000256" key="3">
    <source>
        <dbReference type="ARBA" id="ARBA00021096"/>
    </source>
</evidence>
<accession>A0A7D6C5A8</accession>
<keyword evidence="13 16" id="KW-0496">Mitochondrion</keyword>
<dbReference type="GO" id="GO:0042773">
    <property type="term" value="P:ATP synthesis coupled electron transport"/>
    <property type="evidence" value="ECO:0007669"/>
    <property type="project" value="InterPro"/>
</dbReference>
<sequence length="578" mass="62637">MDFVKLSGAPLLCSIFLFFVSLVLWVFGVYGVVSGGDSYMIEWQFLYLCGVDWTLPVMVDPISVVFSCFVCLISGSVSLFSMSYMEGEVYLRRFMLLIMAFVGSMNLLIFVPSLVTVLLGWDGLGIVSFALVIYYQNKKSLAAGMLTVLVNRIGDALLILCICFMVNWGEWRFGYGLFGSFGMLICYLVVVGAMTKSAQIPFSAWLPAAMAAPTPVSALVHSSTLVTAGVYLVIRFYSSLIETEEILSFLSKMGGLTLLMAGLSACFEVDLKKIIALSTLSQLGLMMFTIGIGYPIIAVFHLFTHALFKALLFLCAGSIIHSTGDTQDGRILGGIGRLLPFSGGCLVLSSVVLCGMPFLSGFYSKDLILEGTFSGFSGWFEVLVLLVGAGLSLVYSLRICLMGVFGQSFSGSLCSFGVESGYVVVSILTLSVGAIVGGWLLQLIWVAVNGFDLVGVFGKVIIGFVTFSGLFYMLVSFLKASKVKRSLVGSLKWFLSSMWFMNLVSGSLMAGMGLKGGMSMHLYLDLGWMEVLGGQGMFKVLGGGMGFSYIMQSGSLLIYVRVFLILLAILMSFVFLFF</sequence>
<evidence type="ECO:0000256" key="9">
    <source>
        <dbReference type="ARBA" id="ARBA00022982"/>
    </source>
</evidence>
<evidence type="ECO:0000256" key="6">
    <source>
        <dbReference type="ARBA" id="ARBA00022692"/>
    </source>
</evidence>
<evidence type="ECO:0000256" key="12">
    <source>
        <dbReference type="ARBA" id="ARBA00023075"/>
    </source>
</evidence>
<reference evidence="20" key="1">
    <citation type="submission" date="2020-06" db="EMBL/GenBank/DDBJ databases">
        <title>Complete mitochondrial genomes of the freshwater mussels Amblema plicata #(Say, 1817), Pleurobema oviforme (Conrad, 1834) and Popenaias popeii (Lea, 1857)# (Bivalvia: Unionidae: Ambleminae).</title>
        <authorList>
            <person name="Teiga-Teixeira J."/>
            <person name="Froufe E."/>
            <person name="Gomes-dos-Santos A."/>
            <person name="Bogan A.E."/>
            <person name="Karatayev A."/>
            <person name="Burlakova L."/>
            <person name="Aldridge D.C."/>
            <person name="Bolotov I.N."/>
            <person name="Vikhrev I.V."/>
            <person name="Teixeira A."/>
            <person name="Varandas S."/>
            <person name="Zanatta D.T."/>
            <person name="Lopes-Lima M."/>
        </authorList>
    </citation>
    <scope>NUCLEOTIDE SEQUENCE</scope>
    <source>
        <strain evidence="20">BIV1946</strain>
    </source>
</reference>
<feature type="transmembrane region" description="Helical" evidence="16">
    <location>
        <begin position="493"/>
        <end position="512"/>
    </location>
</feature>
<dbReference type="GO" id="GO:0015990">
    <property type="term" value="P:electron transport coupled proton transport"/>
    <property type="evidence" value="ECO:0007669"/>
    <property type="project" value="TreeGrafter"/>
</dbReference>
<dbReference type="GO" id="GO:0003954">
    <property type="term" value="F:NADH dehydrogenase activity"/>
    <property type="evidence" value="ECO:0007669"/>
    <property type="project" value="TreeGrafter"/>
</dbReference>
<keyword evidence="14 16" id="KW-0472">Membrane</keyword>
<dbReference type="GO" id="GO:0005743">
    <property type="term" value="C:mitochondrial inner membrane"/>
    <property type="evidence" value="ECO:0007669"/>
    <property type="project" value="UniProtKB-SubCell"/>
</dbReference>
<comment type="similarity">
    <text evidence="16">Belongs to the complex I subunit 5 family.</text>
</comment>
<feature type="domain" description="NADH dehydrogenase subunit 5 C-terminal" evidence="19">
    <location>
        <begin position="395"/>
        <end position="573"/>
    </location>
</feature>
<evidence type="ECO:0000259" key="18">
    <source>
        <dbReference type="Pfam" id="PF00662"/>
    </source>
</evidence>
<dbReference type="Pfam" id="PF06455">
    <property type="entry name" value="NADH5_C"/>
    <property type="match status" value="1"/>
</dbReference>
<feature type="domain" description="NADH-Ubiquinone oxidoreductase (complex I) chain 5 N-terminal" evidence="18">
    <location>
        <begin position="52"/>
        <end position="95"/>
    </location>
</feature>
<dbReference type="EC" id="7.1.1.2" evidence="2 16"/>
<dbReference type="Pfam" id="PF00662">
    <property type="entry name" value="Proton_antipo_N"/>
    <property type="match status" value="1"/>
</dbReference>
<evidence type="ECO:0000256" key="7">
    <source>
        <dbReference type="ARBA" id="ARBA00022792"/>
    </source>
</evidence>
<feature type="transmembrane region" description="Helical" evidence="16">
    <location>
        <begin position="94"/>
        <end position="112"/>
    </location>
</feature>
<feature type="transmembrane region" description="Helical" evidence="16">
    <location>
        <begin position="379"/>
        <end position="401"/>
    </location>
</feature>
<feature type="transmembrane region" description="Helical" evidence="16">
    <location>
        <begin position="62"/>
        <end position="82"/>
    </location>
</feature>
<keyword evidence="12 16" id="KW-0830">Ubiquinone</keyword>
<protein>
    <recommendedName>
        <fullName evidence="3 16">NADH-ubiquinone oxidoreductase chain 5</fullName>
        <ecNumber evidence="2 16">7.1.1.2</ecNumber>
    </recommendedName>
</protein>
<evidence type="ECO:0000313" key="20">
    <source>
        <dbReference type="EMBL" id="QLJ92885.1"/>
    </source>
</evidence>
<feature type="transmembrane region" description="Helical" evidence="16">
    <location>
        <begin position="149"/>
        <end position="169"/>
    </location>
</feature>
<keyword evidence="7" id="KW-0999">Mitochondrion inner membrane</keyword>
<comment type="function">
    <text evidence="16">Core subunit of the mitochondrial membrane respiratory chain NADH dehydrogenase (Complex I) which catalyzes electron transfer from NADH through the respiratory chain, using ubiquinone as an electron acceptor. Essential for the catalytic activity and assembly of complex I.</text>
</comment>
<feature type="transmembrane region" description="Helical" evidence="16">
    <location>
        <begin position="460"/>
        <end position="481"/>
    </location>
</feature>
<evidence type="ECO:0000256" key="2">
    <source>
        <dbReference type="ARBA" id="ARBA00012944"/>
    </source>
</evidence>
<evidence type="ECO:0000256" key="10">
    <source>
        <dbReference type="ARBA" id="ARBA00022989"/>
    </source>
</evidence>
<evidence type="ECO:0000256" key="16">
    <source>
        <dbReference type="RuleBase" id="RU003404"/>
    </source>
</evidence>
<organism evidence="20">
    <name type="scientific">Pleurobema oviforme</name>
    <dbReference type="NCBI Taxonomy" id="293128"/>
    <lineage>
        <taxon>Eukaryota</taxon>
        <taxon>Metazoa</taxon>
        <taxon>Spiralia</taxon>
        <taxon>Lophotrochozoa</taxon>
        <taxon>Mollusca</taxon>
        <taxon>Bivalvia</taxon>
        <taxon>Autobranchia</taxon>
        <taxon>Heteroconchia</taxon>
        <taxon>Palaeoheterodonta</taxon>
        <taxon>Unionida</taxon>
        <taxon>Unionoidea</taxon>
        <taxon>Unionidae</taxon>
        <taxon>Ambleminae</taxon>
        <taxon>Pleurobemini</taxon>
        <taxon>Pleurobema</taxon>
        <taxon>clava group</taxon>
    </lineage>
</organism>
<evidence type="ECO:0000256" key="8">
    <source>
        <dbReference type="ARBA" id="ARBA00022967"/>
    </source>
</evidence>
<feature type="transmembrane region" description="Helical" evidence="16">
    <location>
        <begin position="422"/>
        <end position="448"/>
    </location>
</feature>
<proteinExistence type="inferred from homology"/>
<keyword evidence="5" id="KW-0679">Respiratory chain</keyword>
<evidence type="ECO:0000256" key="5">
    <source>
        <dbReference type="ARBA" id="ARBA00022660"/>
    </source>
</evidence>
<dbReference type="EMBL" id="MT648775">
    <property type="protein sequence ID" value="QLJ92885.1"/>
    <property type="molecule type" value="Genomic_DNA"/>
</dbReference>
<dbReference type="InterPro" id="IPR003945">
    <property type="entry name" value="NU5C-like"/>
</dbReference>
<evidence type="ECO:0000256" key="15">
    <source>
        <dbReference type="ARBA" id="ARBA00049551"/>
    </source>
</evidence>
<feature type="transmembrane region" description="Helical" evidence="16">
    <location>
        <begin position="532"/>
        <end position="551"/>
    </location>
</feature>
<feature type="transmembrane region" description="Helical" evidence="16">
    <location>
        <begin position="274"/>
        <end position="297"/>
    </location>
</feature>
<dbReference type="PRINTS" id="PR01434">
    <property type="entry name" value="NADHDHGNASE5"/>
</dbReference>
<dbReference type="PANTHER" id="PTHR42829:SF2">
    <property type="entry name" value="NADH-UBIQUINONE OXIDOREDUCTASE CHAIN 5"/>
    <property type="match status" value="1"/>
</dbReference>
<gene>
    <name evidence="20" type="primary">nad5</name>
</gene>
<feature type="transmembrane region" description="Helical" evidence="16">
    <location>
        <begin position="175"/>
        <end position="195"/>
    </location>
</feature>
<dbReference type="Pfam" id="PF00361">
    <property type="entry name" value="Proton_antipo_M"/>
    <property type="match status" value="1"/>
</dbReference>
<feature type="transmembrane region" description="Helical" evidence="16">
    <location>
        <begin position="558"/>
        <end position="577"/>
    </location>
</feature>
<dbReference type="InterPro" id="IPR001750">
    <property type="entry name" value="ND/Mrp_TM"/>
</dbReference>
<feature type="transmembrane region" description="Helical" evidence="16">
    <location>
        <begin position="335"/>
        <end position="359"/>
    </location>
</feature>
<dbReference type="InterPro" id="IPR001516">
    <property type="entry name" value="Proton_antipo_N"/>
</dbReference>
<keyword evidence="8" id="KW-1278">Translocase</keyword>
<evidence type="ECO:0000256" key="4">
    <source>
        <dbReference type="ARBA" id="ARBA00022448"/>
    </source>
</evidence>